<dbReference type="CDD" id="cd17546">
    <property type="entry name" value="REC_hyHK_CKI1_RcsC-like"/>
    <property type="match status" value="1"/>
</dbReference>
<evidence type="ECO:0000259" key="8">
    <source>
        <dbReference type="PROSITE" id="PS50110"/>
    </source>
</evidence>
<feature type="domain" description="PAS" evidence="9">
    <location>
        <begin position="318"/>
        <end position="389"/>
    </location>
</feature>
<dbReference type="Pfam" id="PF00512">
    <property type="entry name" value="HisKA"/>
    <property type="match status" value="1"/>
</dbReference>
<dbReference type="PROSITE" id="PS50110">
    <property type="entry name" value="RESPONSE_REGULATORY"/>
    <property type="match status" value="1"/>
</dbReference>
<feature type="domain" description="Response regulatory" evidence="8">
    <location>
        <begin position="709"/>
        <end position="826"/>
    </location>
</feature>
<dbReference type="SUPFAM" id="SSF52172">
    <property type="entry name" value="CheY-like"/>
    <property type="match status" value="1"/>
</dbReference>
<dbReference type="Gene3D" id="1.10.287.130">
    <property type="match status" value="1"/>
</dbReference>
<dbReference type="CDD" id="cd16922">
    <property type="entry name" value="HATPase_EvgS-ArcB-TorS-like"/>
    <property type="match status" value="1"/>
</dbReference>
<keyword evidence="6" id="KW-0175">Coiled coil</keyword>
<dbReference type="InterPro" id="IPR000700">
    <property type="entry name" value="PAS-assoc_C"/>
</dbReference>
<dbReference type="InterPro" id="IPR003594">
    <property type="entry name" value="HATPase_dom"/>
</dbReference>
<dbReference type="InterPro" id="IPR004358">
    <property type="entry name" value="Sig_transdc_His_kin-like_C"/>
</dbReference>
<feature type="domain" description="PAS" evidence="9">
    <location>
        <begin position="62"/>
        <end position="132"/>
    </location>
</feature>
<dbReference type="Gene3D" id="3.30.565.10">
    <property type="entry name" value="Histidine kinase-like ATPase, C-terminal domain"/>
    <property type="match status" value="1"/>
</dbReference>
<dbReference type="SUPFAM" id="SSF55785">
    <property type="entry name" value="PYP-like sensor domain (PAS domain)"/>
    <property type="match status" value="3"/>
</dbReference>
<dbReference type="InterPro" id="IPR000014">
    <property type="entry name" value="PAS"/>
</dbReference>
<dbReference type="SUPFAM" id="SSF47384">
    <property type="entry name" value="Homodimeric domain of signal transducing histidine kinase"/>
    <property type="match status" value="1"/>
</dbReference>
<feature type="modified residue" description="4-aspartylphosphate" evidence="5">
    <location>
        <position position="758"/>
    </location>
</feature>
<feature type="domain" description="PAC" evidence="10">
    <location>
        <begin position="136"/>
        <end position="188"/>
    </location>
</feature>
<dbReference type="Pfam" id="PF00989">
    <property type="entry name" value="PAS"/>
    <property type="match status" value="1"/>
</dbReference>
<dbReference type="Pfam" id="PF13426">
    <property type="entry name" value="PAS_9"/>
    <property type="match status" value="2"/>
</dbReference>
<evidence type="ECO:0000313" key="12">
    <source>
        <dbReference type="Proteomes" id="UP000295706"/>
    </source>
</evidence>
<keyword evidence="4" id="KW-0902">Two-component regulatory system</keyword>
<evidence type="ECO:0000256" key="1">
    <source>
        <dbReference type="ARBA" id="ARBA00000085"/>
    </source>
</evidence>
<dbReference type="SMART" id="SM00091">
    <property type="entry name" value="PAS"/>
    <property type="match status" value="3"/>
</dbReference>
<dbReference type="OrthoDB" id="9781208at2"/>
<dbReference type="InterPro" id="IPR001789">
    <property type="entry name" value="Sig_transdc_resp-reg_receiver"/>
</dbReference>
<dbReference type="Pfam" id="PF02518">
    <property type="entry name" value="HATPase_c"/>
    <property type="match status" value="1"/>
</dbReference>
<dbReference type="SMART" id="SM00388">
    <property type="entry name" value="HisKA"/>
    <property type="match status" value="1"/>
</dbReference>
<dbReference type="GO" id="GO:0006355">
    <property type="term" value="P:regulation of DNA-templated transcription"/>
    <property type="evidence" value="ECO:0007669"/>
    <property type="project" value="InterPro"/>
</dbReference>
<dbReference type="PROSITE" id="PS50112">
    <property type="entry name" value="PAS"/>
    <property type="match status" value="2"/>
</dbReference>
<dbReference type="PROSITE" id="PS50109">
    <property type="entry name" value="HIS_KIN"/>
    <property type="match status" value="1"/>
</dbReference>
<dbReference type="PANTHER" id="PTHR45339:SF1">
    <property type="entry name" value="HYBRID SIGNAL TRANSDUCTION HISTIDINE KINASE J"/>
    <property type="match status" value="1"/>
</dbReference>
<keyword evidence="3 5" id="KW-0597">Phosphoprotein</keyword>
<dbReference type="InterPro" id="IPR011006">
    <property type="entry name" value="CheY-like_superfamily"/>
</dbReference>
<dbReference type="PRINTS" id="PR00344">
    <property type="entry name" value="BCTRLSENSOR"/>
</dbReference>
<reference evidence="11 12" key="1">
    <citation type="submission" date="2019-02" db="EMBL/GenBank/DDBJ databases">
        <title>Arundinibacter roseus gen. nov., sp. nov., a new member of the family Cytophagaceae.</title>
        <authorList>
            <person name="Szuroczki S."/>
            <person name="Khayer B."/>
            <person name="Sproer C."/>
            <person name="Toumi M."/>
            <person name="Szabo A."/>
            <person name="Felfoldi T."/>
            <person name="Schumann P."/>
            <person name="Toth E."/>
        </authorList>
    </citation>
    <scope>NUCLEOTIDE SEQUENCE [LARGE SCALE GENOMIC DNA]</scope>
    <source>
        <strain evidence="11 12">DMA-k-7a</strain>
    </source>
</reference>
<dbReference type="InterPro" id="IPR013767">
    <property type="entry name" value="PAS_fold"/>
</dbReference>
<dbReference type="GO" id="GO:0000155">
    <property type="term" value="F:phosphorelay sensor kinase activity"/>
    <property type="evidence" value="ECO:0007669"/>
    <property type="project" value="InterPro"/>
</dbReference>
<dbReference type="SUPFAM" id="SSF55874">
    <property type="entry name" value="ATPase domain of HSP90 chaperone/DNA topoisomerase II/histidine kinase"/>
    <property type="match status" value="1"/>
</dbReference>
<evidence type="ECO:0000313" key="11">
    <source>
        <dbReference type="EMBL" id="TDB63725.1"/>
    </source>
</evidence>
<evidence type="ECO:0000256" key="6">
    <source>
        <dbReference type="SAM" id="Coils"/>
    </source>
</evidence>
<comment type="caution">
    <text evidence="11">The sequence shown here is derived from an EMBL/GenBank/DDBJ whole genome shotgun (WGS) entry which is preliminary data.</text>
</comment>
<dbReference type="CDD" id="cd00082">
    <property type="entry name" value="HisKA"/>
    <property type="match status" value="1"/>
</dbReference>
<name>A0A4V2X9H5_9BACT</name>
<dbReference type="CDD" id="cd00130">
    <property type="entry name" value="PAS"/>
    <property type="match status" value="2"/>
</dbReference>
<evidence type="ECO:0000256" key="4">
    <source>
        <dbReference type="ARBA" id="ARBA00023012"/>
    </source>
</evidence>
<evidence type="ECO:0000259" key="10">
    <source>
        <dbReference type="PROSITE" id="PS50113"/>
    </source>
</evidence>
<feature type="domain" description="Histidine kinase" evidence="7">
    <location>
        <begin position="461"/>
        <end position="682"/>
    </location>
</feature>
<gene>
    <name evidence="11" type="ORF">EZE20_15620</name>
</gene>
<dbReference type="PANTHER" id="PTHR45339">
    <property type="entry name" value="HYBRID SIGNAL TRANSDUCTION HISTIDINE KINASE J"/>
    <property type="match status" value="1"/>
</dbReference>
<dbReference type="EMBL" id="SMJU01000009">
    <property type="protein sequence ID" value="TDB63725.1"/>
    <property type="molecule type" value="Genomic_DNA"/>
</dbReference>
<comment type="catalytic activity">
    <reaction evidence="1">
        <text>ATP + protein L-histidine = ADP + protein N-phospho-L-histidine.</text>
        <dbReference type="EC" id="2.7.13.3"/>
    </reaction>
</comment>
<dbReference type="InterPro" id="IPR003661">
    <property type="entry name" value="HisK_dim/P_dom"/>
</dbReference>
<evidence type="ECO:0000256" key="5">
    <source>
        <dbReference type="PROSITE-ProRule" id="PRU00169"/>
    </source>
</evidence>
<dbReference type="SMART" id="SM00086">
    <property type="entry name" value="PAC"/>
    <property type="match status" value="2"/>
</dbReference>
<dbReference type="InterPro" id="IPR001610">
    <property type="entry name" value="PAC"/>
</dbReference>
<evidence type="ECO:0000256" key="2">
    <source>
        <dbReference type="ARBA" id="ARBA00012438"/>
    </source>
</evidence>
<dbReference type="PROSITE" id="PS50113">
    <property type="entry name" value="PAC"/>
    <property type="match status" value="2"/>
</dbReference>
<dbReference type="Gene3D" id="3.30.450.20">
    <property type="entry name" value="PAS domain"/>
    <property type="match status" value="3"/>
</dbReference>
<keyword evidence="12" id="KW-1185">Reference proteome</keyword>
<dbReference type="SMART" id="SM00448">
    <property type="entry name" value="REC"/>
    <property type="match status" value="1"/>
</dbReference>
<evidence type="ECO:0000259" key="7">
    <source>
        <dbReference type="PROSITE" id="PS50109"/>
    </source>
</evidence>
<dbReference type="AlphaFoldDB" id="A0A4V2X9H5"/>
<organism evidence="11 12">
    <name type="scientific">Arundinibacter roseus</name>
    <dbReference type="NCBI Taxonomy" id="2070510"/>
    <lineage>
        <taxon>Bacteria</taxon>
        <taxon>Pseudomonadati</taxon>
        <taxon>Bacteroidota</taxon>
        <taxon>Cytophagia</taxon>
        <taxon>Cytophagales</taxon>
        <taxon>Spirosomataceae</taxon>
        <taxon>Arundinibacter</taxon>
    </lineage>
</organism>
<dbReference type="InterPro" id="IPR035965">
    <property type="entry name" value="PAS-like_dom_sf"/>
</dbReference>
<evidence type="ECO:0000259" key="9">
    <source>
        <dbReference type="PROSITE" id="PS50112"/>
    </source>
</evidence>
<dbReference type="InterPro" id="IPR036097">
    <property type="entry name" value="HisK_dim/P_sf"/>
</dbReference>
<dbReference type="RefSeq" id="WP_132119314.1">
    <property type="nucleotide sequence ID" value="NZ_SMJU01000009.1"/>
</dbReference>
<sequence length="830" mass="94393">MAELNEDVWKRRWEREREARKSAEAILETKSTELHEANEKLRRLNEELEQEVQTRTAALQETEARYQQLVESALDVLYRADQMGRFTYVNPIGIEKFEYSEQEILGMSFIELLHPDSKSEVLSFYAKVFEQKQERSYFEFKALSKSGRVIWIGQNVQLIFTADGEIAELVAVARDRTARKLTEEKLDTTQLRLSSLISNLHSGILVEDENRYTVLVNQAICDIFDLPTSPENLIGLDCSQWAEQSKHLFKQPEEFVARIDELLRNKQLVVNEQLEMNNNRYLERDYIPIFSGNSYLGHLWRYNDITEVYETQELIRRSEEKYRGIIENMELGLLEVDIDEVILKAYGYFCSMVGYEPEELIGKKATEILLPVDYYELMANNQQKRLKGESGSYEMPLIKKDGSLIWVLVSAAPVYNHLGEVSGSIGIHYNITNRKQLETDLALAKNLAEEAQIAEKEFLANMSHEIRTPLNAIIGMASLLYDTRPTPEQLEYIDILKVSANFLLSLISDLLDMAKIEAGRIEIQARAFDLAGSLRTLQRTFQLKMEGRPIQVEASLDINVPSTVVGDEVLLHQILMNLLGNADKFTEKGKIGIRVKPMHQTNTHITLEFQVFDTGIGIAEDKLDLIFQKFKQVNDRQRQKHKGTGLGLAIVKELVRLQGGEIRATSTPKQGTVFTFTITYGLTSGVSVAVKPAPVLGNLSDNASLAGRRILVVEDSLMNQKYISTVLNKWQVVFEIAQDGQEAVSKAHQALYDLILMDLQMPIMDGYEATIAIRSTQNPNQQTPIVALTASAMLDQKEKALKSGMDDFLTKPFTPPQLEDKIKEILHFPL</sequence>
<dbReference type="NCBIfam" id="TIGR00229">
    <property type="entry name" value="sensory_box"/>
    <property type="match status" value="2"/>
</dbReference>
<dbReference type="SMART" id="SM00387">
    <property type="entry name" value="HATPase_c"/>
    <property type="match status" value="1"/>
</dbReference>
<evidence type="ECO:0000256" key="3">
    <source>
        <dbReference type="ARBA" id="ARBA00022553"/>
    </source>
</evidence>
<dbReference type="Proteomes" id="UP000295706">
    <property type="component" value="Unassembled WGS sequence"/>
</dbReference>
<dbReference type="InterPro" id="IPR036890">
    <property type="entry name" value="HATPase_C_sf"/>
</dbReference>
<dbReference type="InterPro" id="IPR005467">
    <property type="entry name" value="His_kinase_dom"/>
</dbReference>
<proteinExistence type="predicted"/>
<feature type="domain" description="PAC" evidence="10">
    <location>
        <begin position="391"/>
        <end position="443"/>
    </location>
</feature>
<dbReference type="FunFam" id="3.30.565.10:FF:000010">
    <property type="entry name" value="Sensor histidine kinase RcsC"/>
    <property type="match status" value="1"/>
</dbReference>
<protein>
    <recommendedName>
        <fullName evidence="2">histidine kinase</fullName>
        <ecNumber evidence="2">2.7.13.3</ecNumber>
    </recommendedName>
</protein>
<feature type="coiled-coil region" evidence="6">
    <location>
        <begin position="20"/>
        <end position="65"/>
    </location>
</feature>
<dbReference type="Gene3D" id="3.40.50.2300">
    <property type="match status" value="1"/>
</dbReference>
<accession>A0A4V2X9H5</accession>
<dbReference type="EC" id="2.7.13.3" evidence="2"/>
<dbReference type="Pfam" id="PF00072">
    <property type="entry name" value="Response_reg"/>
    <property type="match status" value="1"/>
</dbReference>